<keyword evidence="1" id="KW-0175">Coiled coil</keyword>
<feature type="coiled-coil region" evidence="1">
    <location>
        <begin position="7"/>
        <end position="160"/>
    </location>
</feature>
<evidence type="ECO:0000256" key="3">
    <source>
        <dbReference type="SAM" id="Phobius"/>
    </source>
</evidence>
<reference evidence="4" key="2">
    <citation type="journal article" date="2024" name="Plant">
        <title>Genomic evolution and insights into agronomic trait innovations of Sesamum species.</title>
        <authorList>
            <person name="Miao H."/>
            <person name="Wang L."/>
            <person name="Qu L."/>
            <person name="Liu H."/>
            <person name="Sun Y."/>
            <person name="Le M."/>
            <person name="Wang Q."/>
            <person name="Wei S."/>
            <person name="Zheng Y."/>
            <person name="Lin W."/>
            <person name="Duan Y."/>
            <person name="Cao H."/>
            <person name="Xiong S."/>
            <person name="Wang X."/>
            <person name="Wei L."/>
            <person name="Li C."/>
            <person name="Ma Q."/>
            <person name="Ju M."/>
            <person name="Zhao R."/>
            <person name="Li G."/>
            <person name="Mu C."/>
            <person name="Tian Q."/>
            <person name="Mei H."/>
            <person name="Zhang T."/>
            <person name="Gao T."/>
            <person name="Zhang H."/>
        </authorList>
    </citation>
    <scope>NUCLEOTIDE SEQUENCE</scope>
    <source>
        <strain evidence="4">3651</strain>
    </source>
</reference>
<evidence type="ECO:0000256" key="2">
    <source>
        <dbReference type="SAM" id="MobiDB-lite"/>
    </source>
</evidence>
<comment type="caution">
    <text evidence="4">The sequence shown here is derived from an EMBL/GenBank/DDBJ whole genome shotgun (WGS) entry which is preliminary data.</text>
</comment>
<name>A0AAE2CX86_9LAMI</name>
<feature type="coiled-coil region" evidence="1">
    <location>
        <begin position="284"/>
        <end position="473"/>
    </location>
</feature>
<gene>
    <name evidence="4" type="ORF">Salat_0077300</name>
</gene>
<protein>
    <submittedName>
        <fullName evidence="4">Uncharacterized protein</fullName>
    </submittedName>
</protein>
<reference evidence="4" key="1">
    <citation type="submission" date="2020-06" db="EMBL/GenBank/DDBJ databases">
        <authorList>
            <person name="Li T."/>
            <person name="Hu X."/>
            <person name="Zhang T."/>
            <person name="Song X."/>
            <person name="Zhang H."/>
            <person name="Dai N."/>
            <person name="Sheng W."/>
            <person name="Hou X."/>
            <person name="Wei L."/>
        </authorList>
    </citation>
    <scope>NUCLEOTIDE SEQUENCE</scope>
    <source>
        <strain evidence="4">3651</strain>
        <tissue evidence="4">Leaf</tissue>
    </source>
</reference>
<feature type="compositionally biased region" description="Basic and acidic residues" evidence="2">
    <location>
        <begin position="474"/>
        <end position="497"/>
    </location>
</feature>
<keyword evidence="3" id="KW-0812">Transmembrane</keyword>
<organism evidence="4 5">
    <name type="scientific">Sesamum alatum</name>
    <dbReference type="NCBI Taxonomy" id="300844"/>
    <lineage>
        <taxon>Eukaryota</taxon>
        <taxon>Viridiplantae</taxon>
        <taxon>Streptophyta</taxon>
        <taxon>Embryophyta</taxon>
        <taxon>Tracheophyta</taxon>
        <taxon>Spermatophyta</taxon>
        <taxon>Magnoliopsida</taxon>
        <taxon>eudicotyledons</taxon>
        <taxon>Gunneridae</taxon>
        <taxon>Pentapetalae</taxon>
        <taxon>asterids</taxon>
        <taxon>lamiids</taxon>
        <taxon>Lamiales</taxon>
        <taxon>Pedaliaceae</taxon>
        <taxon>Sesamum</taxon>
    </lineage>
</organism>
<keyword evidence="3" id="KW-0472">Membrane</keyword>
<evidence type="ECO:0000256" key="1">
    <source>
        <dbReference type="SAM" id="Coils"/>
    </source>
</evidence>
<dbReference type="Gene3D" id="1.10.287.1490">
    <property type="match status" value="1"/>
</dbReference>
<feature type="transmembrane region" description="Helical" evidence="3">
    <location>
        <begin position="535"/>
        <end position="555"/>
    </location>
</feature>
<keyword evidence="5" id="KW-1185">Reference proteome</keyword>
<proteinExistence type="predicted"/>
<feature type="region of interest" description="Disordered" evidence="2">
    <location>
        <begin position="474"/>
        <end position="528"/>
    </location>
</feature>
<evidence type="ECO:0000313" key="5">
    <source>
        <dbReference type="Proteomes" id="UP001293254"/>
    </source>
</evidence>
<dbReference type="EMBL" id="JACGWO010000001">
    <property type="protein sequence ID" value="KAK4437434.1"/>
    <property type="molecule type" value="Genomic_DNA"/>
</dbReference>
<dbReference type="Proteomes" id="UP001293254">
    <property type="component" value="Unassembled WGS sequence"/>
</dbReference>
<feature type="coiled-coil region" evidence="1">
    <location>
        <begin position="189"/>
        <end position="237"/>
    </location>
</feature>
<keyword evidence="3" id="KW-1133">Transmembrane helix</keyword>
<dbReference type="PANTHER" id="PTHR43049:SF1">
    <property type="entry name" value="EARLY ENDOSOME ANTIGEN"/>
    <property type="match status" value="1"/>
</dbReference>
<dbReference type="SUPFAM" id="SSF57997">
    <property type="entry name" value="Tropomyosin"/>
    <property type="match status" value="1"/>
</dbReference>
<accession>A0AAE2CX86</accession>
<evidence type="ECO:0000313" key="4">
    <source>
        <dbReference type="EMBL" id="KAK4437434.1"/>
    </source>
</evidence>
<dbReference type="AlphaFoldDB" id="A0AAE2CX86"/>
<dbReference type="PANTHER" id="PTHR43049">
    <property type="entry name" value="EARLY ENDOSOME ANTIGEN"/>
    <property type="match status" value="1"/>
</dbReference>
<sequence length="558" mass="62624">MRESDVMDKLKLAEEQLEQQSQVLEKVTARSAELESSYESLTRDSDLKLQEAIASFTNRDSEAKVLHEKVEALELQVKAYQVQLAEATERYETANKELDQILEKLASSESINDDLKRKILEVEGTADSYLSENALLSEHNARLNDKVKDLEEKLTTTVSEMETSAKQLASHMNTITELTEHHSKVSELHLAAEARVSEAEAKLEEALQKYSLRDSEARDLNDKLTAIDAQVKTYEEQAQLASALVKSRELELEQILSKSRDLTDELERNSGQSKKEIEALVEVNSQLTQDLASCKSALSELQTKLSSISSEKDGAVDELNTARNEIEELKQRLDSEGQKLQSQMSSVMEENNLLNETFHSSKKDLQTIIENLEEQLKEQKSNEDALKAKLEILNAEVGQKDELQNHLKELEKQLATAEAQLKEEKEVSSQKDLEQEAALKHSFEELDAKKKEVIVLENQVKDLEQRLQLADAKSKEKDIGAATSEQKEETIKSREIDSFSSTPSKRKSKKKLESASAPALSSDTQKHTTEASPAMNLKFILGVAIVSVIVGIILGKRY</sequence>